<dbReference type="STRING" id="990268.JCM19235_5270"/>
<dbReference type="InterPro" id="IPR011055">
    <property type="entry name" value="Dup_hybrid_motif"/>
</dbReference>
<comment type="caution">
    <text evidence="5">The sequence shown here is derived from an EMBL/GenBank/DDBJ whole genome shotgun (WGS) entry which is preliminary data.</text>
</comment>
<evidence type="ECO:0000256" key="1">
    <source>
        <dbReference type="ARBA" id="ARBA00022729"/>
    </source>
</evidence>
<dbReference type="OrthoDB" id="9805070at2"/>
<dbReference type="FunFam" id="2.70.70.10:FF:000006">
    <property type="entry name" value="M23 family peptidase"/>
    <property type="match status" value="1"/>
</dbReference>
<dbReference type="PANTHER" id="PTHR21666">
    <property type="entry name" value="PEPTIDASE-RELATED"/>
    <property type="match status" value="1"/>
</dbReference>
<evidence type="ECO:0000256" key="3">
    <source>
        <dbReference type="SAM" id="Phobius"/>
    </source>
</evidence>
<dbReference type="Proteomes" id="UP000029228">
    <property type="component" value="Unassembled WGS sequence"/>
</dbReference>
<dbReference type="PANTHER" id="PTHR21666:SF289">
    <property type="entry name" value="L-ALA--D-GLU ENDOPEPTIDASE"/>
    <property type="match status" value="1"/>
</dbReference>
<sequence>MKDQLTISISTINGSSHWQLSKSMRRSLKSLAWIGLVLVLGAGLLIQHLYEVVDYAELKQAELASESQTLGDELANLQDLKQTLQQDLSEREERITLVSERLADLEKVLGVSEPTDDIDLDSRLDAAAIHSNVRMTMLNQIPSGSPVGKERISSGFGKRKHPVTLKYKMHRGLDFAVNTGTKIYAPADGVVEVTRRSNKGSGNFLRLQHSFGFSSSYSHLKGFEVRPGQFVRKGELIAISGNSGLSSGPHLHYEVRFVGRALDPKPFVEWGVNDFEDIFKKERAIRWESLVKTVEQRVAQQLQLSSPKAVLLAENSN</sequence>
<keyword evidence="3" id="KW-1133">Transmembrane helix</keyword>
<dbReference type="SUPFAM" id="SSF51261">
    <property type="entry name" value="Duplicated hybrid motif"/>
    <property type="match status" value="1"/>
</dbReference>
<gene>
    <name evidence="5" type="ORF">JCM19235_5270</name>
</gene>
<keyword evidence="6" id="KW-1185">Reference proteome</keyword>
<feature type="coiled-coil region" evidence="2">
    <location>
        <begin position="67"/>
        <end position="94"/>
    </location>
</feature>
<evidence type="ECO:0000313" key="5">
    <source>
        <dbReference type="EMBL" id="GAL16721.1"/>
    </source>
</evidence>
<accession>A0A090RN79</accession>
<name>A0A090RN79_9VIBR</name>
<keyword evidence="3" id="KW-0812">Transmembrane</keyword>
<dbReference type="EMBL" id="BBMR01000001">
    <property type="protein sequence ID" value="GAL16721.1"/>
    <property type="molecule type" value="Genomic_DNA"/>
</dbReference>
<dbReference type="Pfam" id="PF01551">
    <property type="entry name" value="Peptidase_M23"/>
    <property type="match status" value="1"/>
</dbReference>
<dbReference type="CDD" id="cd12797">
    <property type="entry name" value="M23_peptidase"/>
    <property type="match status" value="1"/>
</dbReference>
<dbReference type="InterPro" id="IPR016047">
    <property type="entry name" value="M23ase_b-sheet_dom"/>
</dbReference>
<keyword evidence="3" id="KW-0472">Membrane</keyword>
<dbReference type="Gene3D" id="2.70.70.10">
    <property type="entry name" value="Glucose Permease (Domain IIA)"/>
    <property type="match status" value="1"/>
</dbReference>
<keyword evidence="2" id="KW-0175">Coiled coil</keyword>
<organism evidence="5 6">
    <name type="scientific">Vibrio maritimus</name>
    <dbReference type="NCBI Taxonomy" id="990268"/>
    <lineage>
        <taxon>Bacteria</taxon>
        <taxon>Pseudomonadati</taxon>
        <taxon>Pseudomonadota</taxon>
        <taxon>Gammaproteobacteria</taxon>
        <taxon>Vibrionales</taxon>
        <taxon>Vibrionaceae</taxon>
        <taxon>Vibrio</taxon>
    </lineage>
</organism>
<reference evidence="5 6" key="1">
    <citation type="submission" date="2014-09" db="EMBL/GenBank/DDBJ databases">
        <title>Vibrio maritimus JCM 19235. (C45) whole genome shotgun sequence.</title>
        <authorList>
            <person name="Sawabe T."/>
            <person name="Meirelles P."/>
            <person name="Nakanishi M."/>
            <person name="Sayaka M."/>
            <person name="Hattori M."/>
            <person name="Ohkuma M."/>
        </authorList>
    </citation>
    <scope>NUCLEOTIDE SEQUENCE [LARGE SCALE GENOMIC DNA]</scope>
    <source>
        <strain evidence="6">JCM19235</strain>
    </source>
</reference>
<evidence type="ECO:0000256" key="2">
    <source>
        <dbReference type="SAM" id="Coils"/>
    </source>
</evidence>
<protein>
    <submittedName>
        <fullName evidence="5">Putative membrane protein</fullName>
    </submittedName>
</protein>
<dbReference type="AlphaFoldDB" id="A0A090RN79"/>
<proteinExistence type="predicted"/>
<dbReference type="InterPro" id="IPR050570">
    <property type="entry name" value="Cell_wall_metabolism_enzyme"/>
</dbReference>
<dbReference type="GO" id="GO:0004222">
    <property type="term" value="F:metalloendopeptidase activity"/>
    <property type="evidence" value="ECO:0007669"/>
    <property type="project" value="TreeGrafter"/>
</dbReference>
<evidence type="ECO:0000259" key="4">
    <source>
        <dbReference type="Pfam" id="PF01551"/>
    </source>
</evidence>
<feature type="domain" description="M23ase beta-sheet core" evidence="4">
    <location>
        <begin position="168"/>
        <end position="264"/>
    </location>
</feature>
<feature type="transmembrane region" description="Helical" evidence="3">
    <location>
        <begin position="31"/>
        <end position="50"/>
    </location>
</feature>
<evidence type="ECO:0000313" key="6">
    <source>
        <dbReference type="Proteomes" id="UP000029228"/>
    </source>
</evidence>
<keyword evidence="1" id="KW-0732">Signal</keyword>